<keyword evidence="2" id="KW-1185">Reference proteome</keyword>
<accession>F8AFH4</accession>
<dbReference type="Proteomes" id="UP000008386">
    <property type="component" value="Chromosome"/>
</dbReference>
<evidence type="ECO:0000313" key="2">
    <source>
        <dbReference type="Proteomes" id="UP000008386"/>
    </source>
</evidence>
<gene>
    <name evidence="1" type="ordered locus">PYCH_00720</name>
</gene>
<dbReference type="GeneID" id="10836655"/>
<name>F8AFH4_PYRYC</name>
<dbReference type="HOGENOM" id="CLU_1032976_0_0_2"/>
<dbReference type="STRING" id="529709.PYCH_00720"/>
<dbReference type="eggNOG" id="arCOG05734">
    <property type="taxonomic scope" value="Archaea"/>
</dbReference>
<dbReference type="OrthoDB" id="86190at2157"/>
<dbReference type="KEGG" id="pya:PYCH_00720"/>
<evidence type="ECO:0000313" key="1">
    <source>
        <dbReference type="EMBL" id="AEH23785.1"/>
    </source>
</evidence>
<organism evidence="1 2">
    <name type="scientific">Pyrococcus yayanosii (strain CH1 / JCM 16557)</name>
    <dbReference type="NCBI Taxonomy" id="529709"/>
    <lineage>
        <taxon>Archaea</taxon>
        <taxon>Methanobacteriati</taxon>
        <taxon>Methanobacteriota</taxon>
        <taxon>Thermococci</taxon>
        <taxon>Thermococcales</taxon>
        <taxon>Thermococcaceae</taxon>
        <taxon>Pyrococcus</taxon>
    </lineage>
</organism>
<reference evidence="1 2" key="1">
    <citation type="journal article" date="2011" name="J. Bacteriol.">
        <title>Complete genome sequence of the obligate piezophilic hyperthermophilic archaeon Pyrococcus yayanosii CH1.</title>
        <authorList>
            <person name="Jun X."/>
            <person name="Lupeng L."/>
            <person name="Minjuan X."/>
            <person name="Oger P."/>
            <person name="Fengping W."/>
            <person name="Jebbar M."/>
            <person name="Xiang X."/>
        </authorList>
    </citation>
    <scope>NUCLEOTIDE SEQUENCE [LARGE SCALE GENOMIC DNA]</scope>
    <source>
        <strain evidence="2">CH1 / JCM 16557</strain>
    </source>
</reference>
<proteinExistence type="predicted"/>
<dbReference type="RefSeq" id="WP_013904843.1">
    <property type="nucleotide sequence ID" value="NC_015680.1"/>
</dbReference>
<sequence>MRFEVLTKDDMNELSRLLSKAGIMNRTREELGWELSHTVVIRGKFGELRKIDIEPVRQRLGEIEATFRSLIKEIKEGKEIEELLDDTNDAKVEVFSALVEAGFLDIGECVKLKKEPALEELKIELRFPMEDVIEYVEDLEKHGAKLVTEIALIKRYYVEVMEIEEEAIAKAIEIAGEYATEESLVEAMFSGLAKSALAKRMLELVEDIRRKDELIEIMMEQEPIILRGKDVELAVYYEEDAIEDLLKELQTLGYLKVKGNRVWPY</sequence>
<dbReference type="EMBL" id="CP002779">
    <property type="protein sequence ID" value="AEH23785.1"/>
    <property type="molecule type" value="Genomic_DNA"/>
</dbReference>
<protein>
    <submittedName>
        <fullName evidence="1">Uncharacterized protein</fullName>
    </submittedName>
</protein>
<dbReference type="AlphaFoldDB" id="F8AFH4"/>